<dbReference type="InterPro" id="IPR012337">
    <property type="entry name" value="RNaseH-like_sf"/>
</dbReference>
<dbReference type="Gene3D" id="3.30.420.10">
    <property type="entry name" value="Ribonuclease H-like superfamily/Ribonuclease H"/>
    <property type="match status" value="1"/>
</dbReference>
<evidence type="ECO:0000259" key="1">
    <source>
        <dbReference type="PROSITE" id="PS50994"/>
    </source>
</evidence>
<organism evidence="2 3">
    <name type="scientific">Bipolaricaulis sibiricus</name>
    <dbReference type="NCBI Taxonomy" id="2501609"/>
    <lineage>
        <taxon>Bacteria</taxon>
        <taxon>Candidatus Bipolaricaulota</taxon>
        <taxon>Candidatus Bipolaricaulia</taxon>
        <taxon>Candidatus Bipolaricaulales</taxon>
        <taxon>Candidatus Bipolaricaulaceae</taxon>
        <taxon>Candidatus Bipolaricaulis</taxon>
    </lineage>
</organism>
<dbReference type="Proteomes" id="UP000287233">
    <property type="component" value="Chromosome"/>
</dbReference>
<gene>
    <name evidence="2" type="ORF">BIP78_0137</name>
</gene>
<proteinExistence type="predicted"/>
<evidence type="ECO:0000313" key="3">
    <source>
        <dbReference type="Proteomes" id="UP000287233"/>
    </source>
</evidence>
<accession>A0A410FS34</accession>
<dbReference type="InterPro" id="IPR036397">
    <property type="entry name" value="RNaseH_sf"/>
</dbReference>
<dbReference type="GO" id="GO:0015074">
    <property type="term" value="P:DNA integration"/>
    <property type="evidence" value="ECO:0007669"/>
    <property type="project" value="InterPro"/>
</dbReference>
<evidence type="ECO:0000313" key="2">
    <source>
        <dbReference type="EMBL" id="QAA75905.1"/>
    </source>
</evidence>
<dbReference type="KEGG" id="bih:BIP78_0137"/>
<feature type="domain" description="Integrase catalytic" evidence="1">
    <location>
        <begin position="160"/>
        <end position="340"/>
    </location>
</feature>
<reference evidence="3" key="1">
    <citation type="submission" date="2018-12" db="EMBL/GenBank/DDBJ databases">
        <title>Complete genome sequence of an uncultured bacterium of the candidate phylum Bipolaricaulota.</title>
        <authorList>
            <person name="Kadnikov V.V."/>
            <person name="Mardanov A.V."/>
            <person name="Beletsky A.V."/>
            <person name="Frank Y.A."/>
            <person name="Karnachuk O.V."/>
            <person name="Ravin N.V."/>
        </authorList>
    </citation>
    <scope>NUCLEOTIDE SEQUENCE [LARGE SCALE GENOMIC DNA]</scope>
</reference>
<sequence>MTQASVAEVVGALRARYLRARRGDKTMILDEFVALTGYHRKAAIRVLRNGRRPQGRNRRGRPRVYTPDVKAALLQVWEVCGRICSKRLAPFLPEIVSVLEREGELAVAPDTRRLLVQLSPATIDRMLVTHRYRRDTGRPATKPGTLLKAKVPVRTFADWEAVGPGFLELDLVAHCGETTAGEYLHTLNAVDVATLWCEPVAVLNRSQEVVRKAIQRIRERLPFPLRGIDSDNDSAFLNAHLYPYCQREGIQFTRSRPYKKNDQAYVEGKNWCVVRQLVGYHRYESQEACDLLAAIYADWRLMVNYFQPVRNLIAKERVGSKVRKRYDRAQTPHQRVLAASDVPEEKKVEAEKTYNTLNPAGLQRRIEANLRALARLPR</sequence>
<dbReference type="InterPro" id="IPR001584">
    <property type="entry name" value="Integrase_cat-core"/>
</dbReference>
<dbReference type="GO" id="GO:0003676">
    <property type="term" value="F:nucleic acid binding"/>
    <property type="evidence" value="ECO:0007669"/>
    <property type="project" value="InterPro"/>
</dbReference>
<name>A0A410FS34_BIPS1</name>
<dbReference type="PROSITE" id="PS50994">
    <property type="entry name" value="INTEGRASE"/>
    <property type="match status" value="1"/>
</dbReference>
<protein>
    <submittedName>
        <fullName evidence="2">Mobile element protein</fullName>
    </submittedName>
</protein>
<dbReference type="EMBL" id="CP034928">
    <property type="protein sequence ID" value="QAA75905.1"/>
    <property type="molecule type" value="Genomic_DNA"/>
</dbReference>
<dbReference type="AlphaFoldDB" id="A0A410FS34"/>
<dbReference type="SUPFAM" id="SSF53098">
    <property type="entry name" value="Ribonuclease H-like"/>
    <property type="match status" value="1"/>
</dbReference>